<gene>
    <name evidence="2" type="ORF">OLC1_LOCUS8048</name>
</gene>
<accession>A0AAV1CQI1</accession>
<dbReference type="Proteomes" id="UP001161247">
    <property type="component" value="Chromosome 3"/>
</dbReference>
<dbReference type="AlphaFoldDB" id="A0AAV1CQI1"/>
<protein>
    <submittedName>
        <fullName evidence="2">OLC1v1034081C1</fullName>
    </submittedName>
</protein>
<dbReference type="EMBL" id="OX459120">
    <property type="protein sequence ID" value="CAI9097610.1"/>
    <property type="molecule type" value="Genomic_DNA"/>
</dbReference>
<name>A0AAV1CQI1_OLDCO</name>
<evidence type="ECO:0000313" key="3">
    <source>
        <dbReference type="Proteomes" id="UP001161247"/>
    </source>
</evidence>
<organism evidence="2 3">
    <name type="scientific">Oldenlandia corymbosa var. corymbosa</name>
    <dbReference type="NCBI Taxonomy" id="529605"/>
    <lineage>
        <taxon>Eukaryota</taxon>
        <taxon>Viridiplantae</taxon>
        <taxon>Streptophyta</taxon>
        <taxon>Embryophyta</taxon>
        <taxon>Tracheophyta</taxon>
        <taxon>Spermatophyta</taxon>
        <taxon>Magnoliopsida</taxon>
        <taxon>eudicotyledons</taxon>
        <taxon>Gunneridae</taxon>
        <taxon>Pentapetalae</taxon>
        <taxon>asterids</taxon>
        <taxon>lamiids</taxon>
        <taxon>Gentianales</taxon>
        <taxon>Rubiaceae</taxon>
        <taxon>Rubioideae</taxon>
        <taxon>Spermacoceae</taxon>
        <taxon>Hedyotis-Oldenlandia complex</taxon>
        <taxon>Oldenlandia</taxon>
    </lineage>
</organism>
<evidence type="ECO:0000256" key="1">
    <source>
        <dbReference type="SAM" id="MobiDB-lite"/>
    </source>
</evidence>
<feature type="compositionally biased region" description="Acidic residues" evidence="1">
    <location>
        <begin position="255"/>
        <end position="267"/>
    </location>
</feature>
<feature type="compositionally biased region" description="Basic and acidic residues" evidence="1">
    <location>
        <begin position="239"/>
        <end position="250"/>
    </location>
</feature>
<proteinExistence type="predicted"/>
<reference evidence="2" key="1">
    <citation type="submission" date="2023-03" db="EMBL/GenBank/DDBJ databases">
        <authorList>
            <person name="Julca I."/>
        </authorList>
    </citation>
    <scope>NUCLEOTIDE SEQUENCE</scope>
</reference>
<evidence type="ECO:0000313" key="2">
    <source>
        <dbReference type="EMBL" id="CAI9097610.1"/>
    </source>
</evidence>
<feature type="region of interest" description="Disordered" evidence="1">
    <location>
        <begin position="214"/>
        <end position="267"/>
    </location>
</feature>
<keyword evidence="3" id="KW-1185">Reference proteome</keyword>
<sequence length="267" mass="29545">MADNIINNQNQQPDLVTEMELWKFLPSDIFPLDQQPPPEVRPIQNRPNNSNFGYHHSASCMAGQQKHQGFTSYSFHGRGPPHPPPRRFNLGPPPPPPNFQMLRMADHRPFRGPSPEGCFCVSGGCRIGANPVYQQGAGTVWPGYRPGNPVKNRNPVQIQAECFMAERARALQAMQYSSWMNRVTTTRVFPKGSDGAGGGGIGFLGGTGVYLPRIPDNVSSTPANRGRKQGARMGQENGESQKKKKEDCRSQEASAELEEGLPEEWTY</sequence>